<sequence>MDDLAKSAASSDMRARLDLIADVLRFASNDTDRVRLSPHRKLEERFCQGGLVFTGEFQLHNPSDVTRLTTVEIRQPMQGGNTGDRILAATAFHYLILWLLPRLDEELESLRKKTG</sequence>
<organism evidence="1 2">
    <name type="scientific">Pseudoflavonifractor intestinihominis</name>
    <dbReference type="NCBI Taxonomy" id="3133171"/>
    <lineage>
        <taxon>Bacteria</taxon>
        <taxon>Bacillati</taxon>
        <taxon>Bacillota</taxon>
        <taxon>Clostridia</taxon>
        <taxon>Eubacteriales</taxon>
        <taxon>Oscillospiraceae</taxon>
        <taxon>Pseudoflavonifractor</taxon>
    </lineage>
</organism>
<protein>
    <submittedName>
        <fullName evidence="1">Uncharacterized protein</fullName>
    </submittedName>
</protein>
<name>A0ABV1EBZ0_9FIRM</name>
<proteinExistence type="predicted"/>
<comment type="caution">
    <text evidence="1">The sequence shown here is derived from an EMBL/GenBank/DDBJ whole genome shotgun (WGS) entry which is preliminary data.</text>
</comment>
<dbReference type="EMBL" id="JBBMFK010000035">
    <property type="protein sequence ID" value="MEQ2444848.1"/>
    <property type="molecule type" value="Genomic_DNA"/>
</dbReference>
<gene>
    <name evidence="1" type="ORF">WMO64_15445</name>
</gene>
<evidence type="ECO:0000313" key="1">
    <source>
        <dbReference type="EMBL" id="MEQ2444848.1"/>
    </source>
</evidence>
<accession>A0ABV1EBZ0</accession>
<reference evidence="1 2" key="1">
    <citation type="submission" date="2024-03" db="EMBL/GenBank/DDBJ databases">
        <title>Human intestinal bacterial collection.</title>
        <authorList>
            <person name="Pauvert C."/>
            <person name="Hitch T.C.A."/>
            <person name="Clavel T."/>
        </authorList>
    </citation>
    <scope>NUCLEOTIDE SEQUENCE [LARGE SCALE GENOMIC DNA]</scope>
    <source>
        <strain evidence="1 2">CLA-AP-H29</strain>
    </source>
</reference>
<evidence type="ECO:0000313" key="2">
    <source>
        <dbReference type="Proteomes" id="UP001464378"/>
    </source>
</evidence>
<dbReference type="RefSeq" id="WP_349232552.1">
    <property type="nucleotide sequence ID" value="NZ_JBBMFK010000035.1"/>
</dbReference>
<dbReference type="Proteomes" id="UP001464378">
    <property type="component" value="Unassembled WGS sequence"/>
</dbReference>
<keyword evidence="2" id="KW-1185">Reference proteome</keyword>